<dbReference type="InterPro" id="IPR036249">
    <property type="entry name" value="Thioredoxin-like_sf"/>
</dbReference>
<organism evidence="1 2">
    <name type="scientific">Tessaracoccus oleiagri</name>
    <dbReference type="NCBI Taxonomy" id="686624"/>
    <lineage>
        <taxon>Bacteria</taxon>
        <taxon>Bacillati</taxon>
        <taxon>Actinomycetota</taxon>
        <taxon>Actinomycetes</taxon>
        <taxon>Propionibacteriales</taxon>
        <taxon>Propionibacteriaceae</taxon>
        <taxon>Tessaracoccus</taxon>
    </lineage>
</organism>
<dbReference type="RefSeq" id="WP_218118277.1">
    <property type="nucleotide sequence ID" value="NZ_FNGP01000001.1"/>
</dbReference>
<dbReference type="STRING" id="686624.SAMN04488242_0316"/>
<proteinExistence type="predicted"/>
<accession>A0A1G9HI30</accession>
<gene>
    <name evidence="1" type="ORF">SAMN04488242_0316</name>
</gene>
<dbReference type="AlphaFoldDB" id="A0A1G9HI30"/>
<name>A0A1G9HI30_9ACTN</name>
<evidence type="ECO:0000313" key="1">
    <source>
        <dbReference type="EMBL" id="SDL12374.1"/>
    </source>
</evidence>
<reference evidence="1 2" key="1">
    <citation type="submission" date="2016-10" db="EMBL/GenBank/DDBJ databases">
        <authorList>
            <person name="de Groot N.N."/>
        </authorList>
    </citation>
    <scope>NUCLEOTIDE SEQUENCE [LARGE SCALE GENOMIC DNA]</scope>
    <source>
        <strain evidence="1 2">CGMCC 1.9159</strain>
    </source>
</reference>
<evidence type="ECO:0000313" key="2">
    <source>
        <dbReference type="Proteomes" id="UP000199475"/>
    </source>
</evidence>
<dbReference type="SUPFAM" id="SSF52833">
    <property type="entry name" value="Thioredoxin-like"/>
    <property type="match status" value="1"/>
</dbReference>
<dbReference type="Proteomes" id="UP000199475">
    <property type="component" value="Unassembled WGS sequence"/>
</dbReference>
<keyword evidence="2" id="KW-1185">Reference proteome</keyword>
<sequence length="100" mass="11190">MNETLQTAPAGPTTVLAEVTLVTAPACHFCEDAQERLGQLETRGLMRLTLVPSESPEGQELIRRHRPGMFPLTLLEGRYFHDGRLPRGKLARLVQQLEAR</sequence>
<dbReference type="EMBL" id="FNGP01000001">
    <property type="protein sequence ID" value="SDL12374.1"/>
    <property type="molecule type" value="Genomic_DNA"/>
</dbReference>
<evidence type="ECO:0008006" key="3">
    <source>
        <dbReference type="Google" id="ProtNLM"/>
    </source>
</evidence>
<protein>
    <recommendedName>
        <fullName evidence="3">Glutaredoxin</fullName>
    </recommendedName>
</protein>